<dbReference type="EMBL" id="HBUE01043660">
    <property type="protein sequence ID" value="CAG6461747.1"/>
    <property type="molecule type" value="Transcribed_RNA"/>
</dbReference>
<accession>A0A8D8AR95</accession>
<sequence>MITARQGISIIVVPKRNLGTSVLDVDSEHRSTLFVCTVPHLQRRISWPCVCRSRSRILAWQEGIKSETPPTTTPPPAKVLRSRRLSLRSTKWFLRRPRPTRWRSSLVTVNVIKTTNNLISELAG</sequence>
<organism evidence="1">
    <name type="scientific">Culex pipiens</name>
    <name type="common">House mosquito</name>
    <dbReference type="NCBI Taxonomy" id="7175"/>
    <lineage>
        <taxon>Eukaryota</taxon>
        <taxon>Metazoa</taxon>
        <taxon>Ecdysozoa</taxon>
        <taxon>Arthropoda</taxon>
        <taxon>Hexapoda</taxon>
        <taxon>Insecta</taxon>
        <taxon>Pterygota</taxon>
        <taxon>Neoptera</taxon>
        <taxon>Endopterygota</taxon>
        <taxon>Diptera</taxon>
        <taxon>Nematocera</taxon>
        <taxon>Culicoidea</taxon>
        <taxon>Culicidae</taxon>
        <taxon>Culicinae</taxon>
        <taxon>Culicini</taxon>
        <taxon>Culex</taxon>
        <taxon>Culex</taxon>
    </lineage>
</organism>
<proteinExistence type="predicted"/>
<protein>
    <submittedName>
        <fullName evidence="1">(northern house mosquito) hypothetical protein</fullName>
    </submittedName>
</protein>
<reference evidence="1" key="1">
    <citation type="submission" date="2021-05" db="EMBL/GenBank/DDBJ databases">
        <authorList>
            <person name="Alioto T."/>
            <person name="Alioto T."/>
            <person name="Gomez Garrido J."/>
        </authorList>
    </citation>
    <scope>NUCLEOTIDE SEQUENCE</scope>
</reference>
<dbReference type="AlphaFoldDB" id="A0A8D8AR95"/>
<name>A0A8D8AR95_CULPI</name>
<evidence type="ECO:0000313" key="1">
    <source>
        <dbReference type="EMBL" id="CAG6461747.1"/>
    </source>
</evidence>